<dbReference type="EMBL" id="BJHV01000001">
    <property type="protein sequence ID" value="GDY41938.1"/>
    <property type="molecule type" value="Genomic_DNA"/>
</dbReference>
<protein>
    <submittedName>
        <fullName evidence="1">Uncharacterized protein</fullName>
    </submittedName>
</protein>
<evidence type="ECO:0000313" key="1">
    <source>
        <dbReference type="EMBL" id="GDY41938.1"/>
    </source>
</evidence>
<proteinExistence type="predicted"/>
<evidence type="ECO:0000313" key="2">
    <source>
        <dbReference type="Proteomes" id="UP000299290"/>
    </source>
</evidence>
<dbReference type="Proteomes" id="UP000299290">
    <property type="component" value="Unassembled WGS sequence"/>
</dbReference>
<reference evidence="1 2" key="1">
    <citation type="journal article" date="2020" name="Int. J. Syst. Evol. Microbiol.">
        <title>Reclassification of Streptomyces castelarensis and Streptomyces sporoclivatus as later heterotypic synonyms of Streptomyces antimycoticus.</title>
        <authorList>
            <person name="Komaki H."/>
            <person name="Tamura T."/>
        </authorList>
    </citation>
    <scope>NUCLEOTIDE SEQUENCE [LARGE SCALE GENOMIC DNA]</scope>
    <source>
        <strain evidence="1 2">NBRC 12839</strain>
    </source>
</reference>
<organism evidence="1 2">
    <name type="scientific">Streptomyces antimycoticus</name>
    <dbReference type="NCBI Taxonomy" id="68175"/>
    <lineage>
        <taxon>Bacteria</taxon>
        <taxon>Bacillati</taxon>
        <taxon>Actinomycetota</taxon>
        <taxon>Actinomycetes</taxon>
        <taxon>Kitasatosporales</taxon>
        <taxon>Streptomycetaceae</taxon>
        <taxon>Streptomyces</taxon>
        <taxon>Streptomyces violaceusniger group</taxon>
    </lineage>
</organism>
<accession>A0A4D4K5P3</accession>
<keyword evidence="2" id="KW-1185">Reference proteome</keyword>
<comment type="caution">
    <text evidence="1">The sequence shown here is derived from an EMBL/GenBank/DDBJ whole genome shotgun (WGS) entry which is preliminary data.</text>
</comment>
<dbReference type="AlphaFoldDB" id="A0A4D4K5P3"/>
<sequence>MAAAGHRDNSWMRLSRTVDLTGVAAADKPALGFQLSYDTEPGYDHVVIEAHTAGQDDWTTLPDANGGSSSEVPTECEAGFLLNLHPFLKHYLTPATTAAAHRAAPEPGTA</sequence>
<name>A0A4D4K5P3_9ACTN</name>
<gene>
    <name evidence="1" type="ORF">SANT12839_028200</name>
</gene>